<dbReference type="SMR" id="Q9A2Q9"/>
<dbReference type="SUPFAM" id="SSF47413">
    <property type="entry name" value="lambda repressor-like DNA-binding domains"/>
    <property type="match status" value="1"/>
</dbReference>
<proteinExistence type="predicted"/>
<dbReference type="HOGENOM" id="CLU_1821909_0_0_5"/>
<dbReference type="GO" id="GO:0003677">
    <property type="term" value="F:DNA binding"/>
    <property type="evidence" value="ECO:0007669"/>
    <property type="project" value="InterPro"/>
</dbReference>
<dbReference type="EnsemblBacteria" id="AAK25459">
    <property type="protein sequence ID" value="AAK25459"/>
    <property type="gene ID" value="CC_3497"/>
</dbReference>
<protein>
    <recommendedName>
        <fullName evidence="1">HTH cro/C1-type domain-containing protein</fullName>
    </recommendedName>
</protein>
<reference evidence="2 3" key="1">
    <citation type="journal article" date="2001" name="Proc. Natl. Acad. Sci. U.S.A.">
        <title>Complete genome sequence of Caulobacter crescentus.</title>
        <authorList>
            <person name="Nierman W.C."/>
            <person name="Feldblyum T.V."/>
            <person name="Laub M.T."/>
            <person name="Paulsen I.T."/>
            <person name="Nelson K.E."/>
            <person name="Eisen J.A."/>
            <person name="Heidelberg J.F."/>
            <person name="Alley M.R."/>
            <person name="Ohta N."/>
            <person name="Maddock J.R."/>
            <person name="Potocka I."/>
            <person name="Nelson W.C."/>
            <person name="Newton A."/>
            <person name="Stephens C."/>
            <person name="Phadke N.D."/>
            <person name="Ely B."/>
            <person name="DeBoy R.T."/>
            <person name="Dodson R.J."/>
            <person name="Durkin A.S."/>
            <person name="Gwinn M.L."/>
            <person name="Haft D.H."/>
            <person name="Kolonay J.F."/>
            <person name="Smit J."/>
            <person name="Craven M.B."/>
            <person name="Khouri H."/>
            <person name="Shetty J."/>
            <person name="Berry K."/>
            <person name="Utterback T."/>
            <person name="Tran K."/>
            <person name="Wolf A."/>
            <person name="Vamathevan J."/>
            <person name="Ermolaeva M."/>
            <person name="White O."/>
            <person name="Salzberg S.L."/>
            <person name="Venter J.C."/>
            <person name="Shapiro L."/>
            <person name="Fraser C.M."/>
        </authorList>
    </citation>
    <scope>NUCLEOTIDE SEQUENCE [LARGE SCALE GENOMIC DNA]</scope>
    <source>
        <strain evidence="3">ATCC 19089 / CB15</strain>
    </source>
</reference>
<dbReference type="Proteomes" id="UP000001816">
    <property type="component" value="Chromosome"/>
</dbReference>
<dbReference type="PATRIC" id="fig|190650.5.peg.3506"/>
<keyword evidence="3" id="KW-1185">Reference proteome</keyword>
<dbReference type="eggNOG" id="COG1396">
    <property type="taxonomic scope" value="Bacteria"/>
</dbReference>
<dbReference type="AlphaFoldDB" id="Q9A2Q9"/>
<accession>Q9A2Q9</accession>
<dbReference type="Gene3D" id="1.10.260.40">
    <property type="entry name" value="lambda repressor-like DNA-binding domains"/>
    <property type="match status" value="1"/>
</dbReference>
<dbReference type="InterPro" id="IPR010982">
    <property type="entry name" value="Lambda_DNA-bd_dom_sf"/>
</dbReference>
<feature type="domain" description="HTH cro/C1-type" evidence="1">
    <location>
        <begin position="72"/>
        <end position="104"/>
    </location>
</feature>
<dbReference type="PROSITE" id="PS50943">
    <property type="entry name" value="HTH_CROC1"/>
    <property type="match status" value="1"/>
</dbReference>
<dbReference type="InterPro" id="IPR001387">
    <property type="entry name" value="Cro/C1-type_HTH"/>
</dbReference>
<dbReference type="CDD" id="cd00093">
    <property type="entry name" value="HTH_XRE"/>
    <property type="match status" value="1"/>
</dbReference>
<gene>
    <name evidence="2" type="ordered locus">CC_3497</name>
</gene>
<name>Q9A2Q9_CAUVC</name>
<dbReference type="KEGG" id="ccr:CC_3497"/>
<evidence type="ECO:0000313" key="3">
    <source>
        <dbReference type="Proteomes" id="UP000001816"/>
    </source>
</evidence>
<dbReference type="PIR" id="G87682">
    <property type="entry name" value="G87682"/>
</dbReference>
<dbReference type="EMBL" id="AE005673">
    <property type="protein sequence ID" value="AAK25459.1"/>
    <property type="molecule type" value="Genomic_DNA"/>
</dbReference>
<evidence type="ECO:0000259" key="1">
    <source>
        <dbReference type="PROSITE" id="PS50943"/>
    </source>
</evidence>
<dbReference type="BioCyc" id="CAULO:CC3497-MONOMER"/>
<evidence type="ECO:0000313" key="2">
    <source>
        <dbReference type="EMBL" id="AAK25459.1"/>
    </source>
</evidence>
<dbReference type="Pfam" id="PF01381">
    <property type="entry name" value="HTH_3"/>
    <property type="match status" value="1"/>
</dbReference>
<sequence length="141" mass="15174">MAVRACSMIRAASSAEGEGQAPARDDGGDQRGLAQRLFLTIIYLGCNQPIWTTKSRCATMPHAKILLPAQCRAARGLINWSQGELADRAGVSRSTVKDFETERHALHHSTERLLIEAIEAGGVSLIASDEAGPGVRLKRPI</sequence>
<dbReference type="STRING" id="190650.CC_3497"/>
<organism evidence="2 3">
    <name type="scientific">Caulobacter vibrioides (strain ATCC 19089 / CIP 103742 / CB 15)</name>
    <name type="common">Caulobacter crescentus</name>
    <dbReference type="NCBI Taxonomy" id="190650"/>
    <lineage>
        <taxon>Bacteria</taxon>
        <taxon>Pseudomonadati</taxon>
        <taxon>Pseudomonadota</taxon>
        <taxon>Alphaproteobacteria</taxon>
        <taxon>Caulobacterales</taxon>
        <taxon>Caulobacteraceae</taxon>
        <taxon>Caulobacter</taxon>
    </lineage>
</organism>